<dbReference type="Pfam" id="PF00425">
    <property type="entry name" value="Chorismate_bind"/>
    <property type="match status" value="1"/>
</dbReference>
<dbReference type="Proteomes" id="UP000602653">
    <property type="component" value="Chromosome"/>
</dbReference>
<dbReference type="InterPro" id="IPR005801">
    <property type="entry name" value="ADC_synthase"/>
</dbReference>
<dbReference type="RefSeq" id="WP_204424909.1">
    <property type="nucleotide sequence ID" value="NZ_CP070228.1"/>
</dbReference>
<organism evidence="2 3">
    <name type="scientific">Arcanobacterium phocisimile</name>
    <dbReference type="NCBI Taxonomy" id="1302235"/>
    <lineage>
        <taxon>Bacteria</taxon>
        <taxon>Bacillati</taxon>
        <taxon>Actinomycetota</taxon>
        <taxon>Actinomycetes</taxon>
        <taxon>Actinomycetales</taxon>
        <taxon>Actinomycetaceae</taxon>
        <taxon>Arcanobacterium</taxon>
    </lineage>
</organism>
<evidence type="ECO:0000313" key="3">
    <source>
        <dbReference type="Proteomes" id="UP000602653"/>
    </source>
</evidence>
<reference evidence="2 3" key="1">
    <citation type="submission" date="2021-02" db="EMBL/GenBank/DDBJ databases">
        <title>Complete Genome Sequence of Arcanobacterium phocisimile strain DSM 26142T from a harbour seal.</title>
        <authorList>
            <person name="Borowiak M."/>
            <person name="Alssahen M."/>
            <person name="Malorny B."/>
            <person name="Laemmler C."/>
            <person name="Siebert U."/>
            <person name="Ploetz M."/>
            <person name="Abdulmawjood A."/>
        </authorList>
    </citation>
    <scope>NUCLEOTIDE SEQUENCE [LARGE SCALE GENOMIC DNA]</scope>
    <source>
        <strain evidence="2 3">DSM 26142</strain>
    </source>
</reference>
<evidence type="ECO:0000259" key="1">
    <source>
        <dbReference type="Pfam" id="PF00425"/>
    </source>
</evidence>
<dbReference type="Gene3D" id="3.60.120.10">
    <property type="entry name" value="Anthranilate synthase"/>
    <property type="match status" value="1"/>
</dbReference>
<name>A0ABX7IH42_9ACTO</name>
<sequence>MYTIPHLRAQTTRLPKTPELAALLTSKRQQLAWLRNGSGLVGAGQAARFDLDPTSQSSHEDGRRFALASQWWHDIENAAEIRDEIGQPGSGLVSFGSFSFTPHSPAGSTLIVPQVVVGITGPGTGSQTSGEAFLTLIGPDDQDVFTTLSRQAKELLDAVLVGVLPQYEPIRTARVEPAVDPERYLADIESITRTISEGDVTKVVIARQLDVVADSSIDERYLISHLADHFDDCWTFGVDGLVGATPELLAQSSADGVFTRVLAGTVGKDAADTATELLGSPKILHEHEVAVTSAAESLRKIGSVDVTDPFVLELPNVSHLATDIRTTLASNADALQVAGTLHPTAALGGTPTVRALEIINDVEPTDRDRFGAPVGWLGSGNAGQWCVALRCARIDGEFGARAWAGGGIVADSDPQAELAETEAKFAPIMGAFQV</sequence>
<gene>
    <name evidence="2" type="ORF">JTE88_01435</name>
</gene>
<protein>
    <submittedName>
        <fullName evidence="2">Chorismate-binding protein</fullName>
    </submittedName>
</protein>
<dbReference type="PANTHER" id="PTHR42839">
    <property type="entry name" value="ISOCHORISMATE SYNTHASE ENTC"/>
    <property type="match status" value="1"/>
</dbReference>
<accession>A0ABX7IH42</accession>
<feature type="domain" description="Chorismate-utilising enzyme C-terminal" evidence="1">
    <location>
        <begin position="181"/>
        <end position="424"/>
    </location>
</feature>
<dbReference type="SUPFAM" id="SSF56322">
    <property type="entry name" value="ADC synthase"/>
    <property type="match status" value="1"/>
</dbReference>
<dbReference type="InterPro" id="IPR015890">
    <property type="entry name" value="Chorismate_C"/>
</dbReference>
<dbReference type="PANTHER" id="PTHR42839:SF2">
    <property type="entry name" value="ISOCHORISMATE SYNTHASE ENTC"/>
    <property type="match status" value="1"/>
</dbReference>
<evidence type="ECO:0000313" key="2">
    <source>
        <dbReference type="EMBL" id="QRV02448.1"/>
    </source>
</evidence>
<keyword evidence="3" id="KW-1185">Reference proteome</keyword>
<dbReference type="EMBL" id="CP070228">
    <property type="protein sequence ID" value="QRV02448.1"/>
    <property type="molecule type" value="Genomic_DNA"/>
</dbReference>
<proteinExistence type="predicted"/>